<feature type="compositionally biased region" description="Basic and acidic residues" evidence="8">
    <location>
        <begin position="1227"/>
        <end position="1242"/>
    </location>
</feature>
<keyword evidence="4" id="KW-0540">Nuclease</keyword>
<dbReference type="SUPFAM" id="SSF56672">
    <property type="entry name" value="DNA/RNA polymerases"/>
    <property type="match status" value="2"/>
</dbReference>
<dbReference type="Gene3D" id="3.10.10.10">
    <property type="entry name" value="HIV Type 1 Reverse Transcriptase, subunit A, domain 1"/>
    <property type="match status" value="1"/>
</dbReference>
<feature type="compositionally biased region" description="Polar residues" evidence="8">
    <location>
        <begin position="315"/>
        <end position="330"/>
    </location>
</feature>
<reference evidence="11" key="1">
    <citation type="submission" date="2025-08" db="UniProtKB">
        <authorList>
            <consortium name="RefSeq"/>
        </authorList>
    </citation>
    <scope>IDENTIFICATION</scope>
</reference>
<evidence type="ECO:0000256" key="4">
    <source>
        <dbReference type="ARBA" id="ARBA00022722"/>
    </source>
</evidence>
<dbReference type="Pfam" id="PF17917">
    <property type="entry name" value="RT_RNaseH"/>
    <property type="match status" value="1"/>
</dbReference>
<evidence type="ECO:0000256" key="2">
    <source>
        <dbReference type="ARBA" id="ARBA00022679"/>
    </source>
</evidence>
<dbReference type="CDD" id="cd00303">
    <property type="entry name" value="retropepsin_like"/>
    <property type="match status" value="1"/>
</dbReference>
<evidence type="ECO:0000256" key="5">
    <source>
        <dbReference type="ARBA" id="ARBA00022759"/>
    </source>
</evidence>
<accession>A0ABM4TYT9</accession>
<dbReference type="PANTHER" id="PTHR37984:SF5">
    <property type="entry name" value="PROTEIN NYNRIN-LIKE"/>
    <property type="match status" value="1"/>
</dbReference>
<feature type="region of interest" description="Disordered" evidence="8">
    <location>
        <begin position="133"/>
        <end position="156"/>
    </location>
</feature>
<feature type="compositionally biased region" description="Polar residues" evidence="8">
    <location>
        <begin position="1253"/>
        <end position="1262"/>
    </location>
</feature>
<dbReference type="InterPro" id="IPR041588">
    <property type="entry name" value="Integrase_H2C2"/>
</dbReference>
<feature type="domain" description="Integrase catalytic" evidence="9">
    <location>
        <begin position="980"/>
        <end position="1137"/>
    </location>
</feature>
<evidence type="ECO:0000256" key="8">
    <source>
        <dbReference type="SAM" id="MobiDB-lite"/>
    </source>
</evidence>
<dbReference type="Pfam" id="PF17921">
    <property type="entry name" value="Integrase_H2C2"/>
    <property type="match status" value="1"/>
</dbReference>
<dbReference type="Gene3D" id="3.30.420.10">
    <property type="entry name" value="Ribonuclease H-like superfamily/Ribonuclease H"/>
    <property type="match status" value="1"/>
</dbReference>
<dbReference type="Gene3D" id="2.40.70.10">
    <property type="entry name" value="Acid Proteases"/>
    <property type="match status" value="1"/>
</dbReference>
<dbReference type="RefSeq" id="XP_070855145.1">
    <property type="nucleotide sequence ID" value="XM_070999044.1"/>
</dbReference>
<evidence type="ECO:0000313" key="10">
    <source>
        <dbReference type="Proteomes" id="UP001652628"/>
    </source>
</evidence>
<keyword evidence="5" id="KW-0255">Endonuclease</keyword>
<protein>
    <recommendedName>
        <fullName evidence="1">RNA-directed DNA polymerase</fullName>
        <ecNumber evidence="1">2.7.7.49</ecNumber>
    </recommendedName>
</protein>
<evidence type="ECO:0000259" key="9">
    <source>
        <dbReference type="PROSITE" id="PS50994"/>
    </source>
</evidence>
<sequence>MMQRAKYSLDQELERIYEIWLPEYQLFIRRHEFSSLEGLTQLATPFEIARDLDPVRHAAPIPTASWNSDRESSERPTPQPRNFLAPTPSGPRRPAISNGMIAQEAEPPVHTRMPKPTADVLLGLWETKHPYHRLLPPDGKRPGSLPTSGARGASRSFVSEAIAKRLDSGRNSREVRSRISLADGSQKEVTKALRAQVGLNDRPIGLTLLVLPTILDEVILGIDFLCAISATLICGQVCLQLAPPATRKVEPTPDTRATPTAATAQSPSTPGTPQSSQGTEGGTKTVPKPAPRTHIKPNAPVRKTSPDPSGPPLSRNPSGDTAGTCITTENRYGLQPQADATTAKEKNPFRRPSTSAMLATTTVETHTRKPATSLGPQEPQRKISVYQLPAQSDAASARKHNPFRSHCPHGHLATVAEDPTRLQVTEEPHAEETAHFLQGELQLFDELSGPTEIAEHTITLWDNKPLKQRYYPKNPAMQSIINQQLDELLRDDRIKPSRSPHSAPVVPRWCSCGRRQEKCGCASTIDNSTHIPYPMRTHSHESTTYWSGYGTPGSSQRWILRMDTGRSLWRKEAANARLSPSLGVDSSTGKSCPLDCILPQQRSSDSLTASSGRIWNPMPSPTWMTSSSSGRRHLIIEEGIRTDPDKIAAIQGLRPPTNVKELRRHLGIASWYRRFVQDFASIVQPMSRLLRKGVKWSWEEPRQQAFEILKARLTAAPVLACPNFEYKFQLQTDASDAGLGAVLTQSIDGEEKVIAYVSRRLKRAEENYSTTEKECLAIVWATRKLRCYLEGYQFDVITDHLALKWLNSIDNPTGRIARWALELQQYQFTVLYRKGKYNVVADALSRQPLGMLQLLAEHGTQCKWIRRMQEEVQRRPEKFPDYTLDHGQLYRHIGHTSDVGNSNPWKLCVPREQRQRVLEECHDHPSAGHLGIRKTRRRIAQRYFWPGLHRDVVRYVTSCLACQQYKVSQRKPAGKMLTRHPTEPFALVGADLVGPIPRTRRGNTMLLVFIDVFSKCVEIIPLKKATAAQLEFGFWERIISRFGAPRTLICDNGTQFTSRGFKTFCLTNGIKLEYTAPYSPQQNPTERANLTIKTMIAHPAYLVQGREPRLPGALFDVFTPGLHSSPLDPTERAKRLQEAFRTTLETNQMASQEQGRHYNLRRREWRPQLGSQVMVRLHHLSKASEGFNAKLAPKYSGPFKVLKFLSPNTVRIQHMENRKRRTAGVGDLKEYHQRRDQLGDPRSHRRERVPNIRKSTNVPKAS</sequence>
<dbReference type="InterPro" id="IPR001584">
    <property type="entry name" value="Integrase_cat-core"/>
</dbReference>
<keyword evidence="3" id="KW-0548">Nucleotidyltransferase</keyword>
<feature type="region of interest" description="Disordered" evidence="8">
    <location>
        <begin position="246"/>
        <end position="358"/>
    </location>
</feature>
<feature type="region of interest" description="Disordered" evidence="8">
    <location>
        <begin position="60"/>
        <end position="96"/>
    </location>
</feature>
<organism evidence="10 11">
    <name type="scientific">Drosophila suzukii</name>
    <name type="common">Spotted-wing drosophila fruit fly</name>
    <dbReference type="NCBI Taxonomy" id="28584"/>
    <lineage>
        <taxon>Eukaryota</taxon>
        <taxon>Metazoa</taxon>
        <taxon>Ecdysozoa</taxon>
        <taxon>Arthropoda</taxon>
        <taxon>Hexapoda</taxon>
        <taxon>Insecta</taxon>
        <taxon>Pterygota</taxon>
        <taxon>Neoptera</taxon>
        <taxon>Endopterygota</taxon>
        <taxon>Diptera</taxon>
        <taxon>Brachycera</taxon>
        <taxon>Muscomorpha</taxon>
        <taxon>Ephydroidea</taxon>
        <taxon>Drosophilidae</taxon>
        <taxon>Drosophila</taxon>
        <taxon>Sophophora</taxon>
    </lineage>
</organism>
<keyword evidence="7" id="KW-0695">RNA-directed DNA polymerase</keyword>
<feature type="region of interest" description="Disordered" evidence="8">
    <location>
        <begin position="1213"/>
        <end position="1262"/>
    </location>
</feature>
<dbReference type="Gene3D" id="1.10.340.70">
    <property type="match status" value="1"/>
</dbReference>
<gene>
    <name evidence="11" type="primary">LOC139354800</name>
</gene>
<dbReference type="InterPro" id="IPR043128">
    <property type="entry name" value="Rev_trsase/Diguanyl_cyclase"/>
</dbReference>
<dbReference type="SUPFAM" id="SSF53098">
    <property type="entry name" value="Ribonuclease H-like"/>
    <property type="match status" value="1"/>
</dbReference>
<proteinExistence type="predicted"/>
<dbReference type="InterPro" id="IPR021109">
    <property type="entry name" value="Peptidase_aspartic_dom_sf"/>
</dbReference>
<evidence type="ECO:0000256" key="7">
    <source>
        <dbReference type="ARBA" id="ARBA00022918"/>
    </source>
</evidence>
<dbReference type="PROSITE" id="PS50994">
    <property type="entry name" value="INTEGRASE"/>
    <property type="match status" value="1"/>
</dbReference>
<dbReference type="Pfam" id="PF00665">
    <property type="entry name" value="rve"/>
    <property type="match status" value="1"/>
</dbReference>
<keyword evidence="10" id="KW-1185">Reference proteome</keyword>
<name>A0ABM4TYT9_DROSZ</name>
<evidence type="ECO:0000256" key="6">
    <source>
        <dbReference type="ARBA" id="ARBA00022801"/>
    </source>
</evidence>
<evidence type="ECO:0000256" key="3">
    <source>
        <dbReference type="ARBA" id="ARBA00022695"/>
    </source>
</evidence>
<dbReference type="CDD" id="cd09274">
    <property type="entry name" value="RNase_HI_RT_Ty3"/>
    <property type="match status" value="1"/>
</dbReference>
<dbReference type="InterPro" id="IPR036397">
    <property type="entry name" value="RNaseH_sf"/>
</dbReference>
<dbReference type="InterPro" id="IPR050951">
    <property type="entry name" value="Retrovirus_Pol_polyprotein"/>
</dbReference>
<dbReference type="Gene3D" id="3.30.70.270">
    <property type="match status" value="1"/>
</dbReference>
<dbReference type="InterPro" id="IPR043502">
    <property type="entry name" value="DNA/RNA_pol_sf"/>
</dbReference>
<evidence type="ECO:0000256" key="1">
    <source>
        <dbReference type="ARBA" id="ARBA00012493"/>
    </source>
</evidence>
<dbReference type="PANTHER" id="PTHR37984">
    <property type="entry name" value="PROTEIN CBG26694"/>
    <property type="match status" value="1"/>
</dbReference>
<feature type="compositionally biased region" description="Low complexity" evidence="8">
    <location>
        <begin position="254"/>
        <end position="278"/>
    </location>
</feature>
<dbReference type="EC" id="2.7.7.49" evidence="1"/>
<dbReference type="GeneID" id="139354800"/>
<evidence type="ECO:0000313" key="11">
    <source>
        <dbReference type="RefSeq" id="XP_070855145.1"/>
    </source>
</evidence>
<keyword evidence="6" id="KW-0378">Hydrolase</keyword>
<keyword evidence="2" id="KW-0808">Transferase</keyword>
<dbReference type="Proteomes" id="UP001652628">
    <property type="component" value="Unplaced"/>
</dbReference>
<dbReference type="InterPro" id="IPR012337">
    <property type="entry name" value="RNaseH-like_sf"/>
</dbReference>
<dbReference type="InterPro" id="IPR041373">
    <property type="entry name" value="RT_RNaseH"/>
</dbReference>